<accession>A0A3P7TYJ2</accession>
<name>A0A3P7TYJ2_HELPZ</name>
<gene>
    <name evidence="2" type="ORF">HPBE_LOCUS2334</name>
</gene>
<evidence type="ECO:0000256" key="1">
    <source>
        <dbReference type="SAM" id="MobiDB-lite"/>
    </source>
</evidence>
<dbReference type="AlphaFoldDB" id="A0A3P7TYJ2"/>
<dbReference type="EMBL" id="UZAH01003404">
    <property type="protein sequence ID" value="VDO24579.1"/>
    <property type="molecule type" value="Genomic_DNA"/>
</dbReference>
<protein>
    <submittedName>
        <fullName evidence="2">Uncharacterized protein</fullName>
    </submittedName>
</protein>
<feature type="region of interest" description="Disordered" evidence="1">
    <location>
        <begin position="1"/>
        <end position="73"/>
    </location>
</feature>
<organism evidence="2">
    <name type="scientific">Heligmosomoides polygyrus</name>
    <name type="common">Parasitic roundworm</name>
    <dbReference type="NCBI Taxonomy" id="6339"/>
    <lineage>
        <taxon>Eukaryota</taxon>
        <taxon>Metazoa</taxon>
        <taxon>Ecdysozoa</taxon>
        <taxon>Nematoda</taxon>
        <taxon>Chromadorea</taxon>
        <taxon>Rhabditida</taxon>
        <taxon>Rhabditina</taxon>
        <taxon>Rhabditomorpha</taxon>
        <taxon>Strongyloidea</taxon>
        <taxon>Heligmosomidae</taxon>
        <taxon>Heligmosomoides</taxon>
    </lineage>
</organism>
<reference evidence="2" key="1">
    <citation type="submission" date="2018-11" db="EMBL/GenBank/DDBJ databases">
        <authorList>
            <consortium name="Pathogen Informatics"/>
        </authorList>
    </citation>
    <scope>NUCLEOTIDE SEQUENCE [LARGE SCALE GENOMIC DNA]</scope>
</reference>
<proteinExistence type="predicted"/>
<sequence length="257" mass="29821">MEEEKARMAERACKEREARKRAERLEQEKAHVKKLLQEAQRKAEKERKVKEAKERAEAEAERQRRQEHLRSLLDREKQRLKALHEKEAQQRRLLEEKEELERKMRDFKDRAAFQWNGPAPVPPPVPDHRNMGPPDPRNMPIAAVTTERPAMSRVAVATTRTWSRHLDYRRRRETVPPTVAIATANPEDSIIARTASHIVPKHGIHCHGAQYGAELVPLCYLCGCSHVVMLMVLSATDEKWMLITSLTHLREHGSIKK</sequence>
<evidence type="ECO:0000313" key="2">
    <source>
        <dbReference type="EMBL" id="VDO24579.1"/>
    </source>
</evidence>